<keyword evidence="3" id="KW-1185">Reference proteome</keyword>
<keyword evidence="1" id="KW-0812">Transmembrane</keyword>
<evidence type="ECO:0000313" key="3">
    <source>
        <dbReference type="Proteomes" id="UP000626092"/>
    </source>
</evidence>
<accession>A0A834H069</accession>
<organism evidence="2 3">
    <name type="scientific">Rhododendron simsii</name>
    <name type="common">Sims's rhododendron</name>
    <dbReference type="NCBI Taxonomy" id="118357"/>
    <lineage>
        <taxon>Eukaryota</taxon>
        <taxon>Viridiplantae</taxon>
        <taxon>Streptophyta</taxon>
        <taxon>Embryophyta</taxon>
        <taxon>Tracheophyta</taxon>
        <taxon>Spermatophyta</taxon>
        <taxon>Magnoliopsida</taxon>
        <taxon>eudicotyledons</taxon>
        <taxon>Gunneridae</taxon>
        <taxon>Pentapetalae</taxon>
        <taxon>asterids</taxon>
        <taxon>Ericales</taxon>
        <taxon>Ericaceae</taxon>
        <taxon>Ericoideae</taxon>
        <taxon>Rhodoreae</taxon>
        <taxon>Rhododendron</taxon>
    </lineage>
</organism>
<sequence>MSIYIICLCIHIYRSEGEWSRCVEREREREREMERWKGWIWFYFKISFFLPTKAILVKVASCHKDKAEGSKHRNLGIHFFALGLFDATSACTYLFSLPLSVCLSLTMLMAEKRHGLVNLYKDMEDCEGYEDIQVMWEIIHSSCQPNGNDNRSSKRPGHWRFCFRPT</sequence>
<keyword evidence="1" id="KW-1133">Transmembrane helix</keyword>
<evidence type="ECO:0000313" key="2">
    <source>
        <dbReference type="EMBL" id="KAF7143910.1"/>
    </source>
</evidence>
<reference evidence="2" key="1">
    <citation type="submission" date="2019-11" db="EMBL/GenBank/DDBJ databases">
        <authorList>
            <person name="Liu Y."/>
            <person name="Hou J."/>
            <person name="Li T.-Q."/>
            <person name="Guan C.-H."/>
            <person name="Wu X."/>
            <person name="Wu H.-Z."/>
            <person name="Ling F."/>
            <person name="Zhang R."/>
            <person name="Shi X.-G."/>
            <person name="Ren J.-P."/>
            <person name="Chen E.-F."/>
            <person name="Sun J.-M."/>
        </authorList>
    </citation>
    <scope>NUCLEOTIDE SEQUENCE</scope>
    <source>
        <strain evidence="2">Adult_tree_wgs_1</strain>
        <tissue evidence="2">Leaves</tissue>
    </source>
</reference>
<proteinExistence type="predicted"/>
<dbReference type="OrthoDB" id="1620383at2759"/>
<protein>
    <submittedName>
        <fullName evidence="2">Uncharacterized protein</fullName>
    </submittedName>
</protein>
<gene>
    <name evidence="2" type="ORF">RHSIM_Rhsim05G0223900</name>
</gene>
<dbReference type="Proteomes" id="UP000626092">
    <property type="component" value="Unassembled WGS sequence"/>
</dbReference>
<dbReference type="EMBL" id="WJXA01000005">
    <property type="protein sequence ID" value="KAF7143910.1"/>
    <property type="molecule type" value="Genomic_DNA"/>
</dbReference>
<comment type="caution">
    <text evidence="2">The sequence shown here is derived from an EMBL/GenBank/DDBJ whole genome shotgun (WGS) entry which is preliminary data.</text>
</comment>
<keyword evidence="1" id="KW-0472">Membrane</keyword>
<dbReference type="PANTHER" id="PTHR33181:SF15">
    <property type="entry name" value="PROTEIN FAR1-RELATED SEQUENCE"/>
    <property type="match status" value="1"/>
</dbReference>
<feature type="transmembrane region" description="Helical" evidence="1">
    <location>
        <begin position="77"/>
        <end position="103"/>
    </location>
</feature>
<feature type="transmembrane region" description="Helical" evidence="1">
    <location>
        <begin position="39"/>
        <end position="57"/>
    </location>
</feature>
<dbReference type="PANTHER" id="PTHR33181">
    <property type="entry name" value="OS01G0778500 PROTEIN"/>
    <property type="match status" value="1"/>
</dbReference>
<name>A0A834H069_RHOSS</name>
<evidence type="ECO:0000256" key="1">
    <source>
        <dbReference type="SAM" id="Phobius"/>
    </source>
</evidence>
<dbReference type="AlphaFoldDB" id="A0A834H069"/>